<comment type="caution">
    <text evidence="3">The sequence shown here is derived from an EMBL/GenBank/DDBJ whole genome shotgun (WGS) entry which is preliminary data.</text>
</comment>
<keyword evidence="4" id="KW-1185">Reference proteome</keyword>
<keyword evidence="2" id="KW-1133">Transmembrane helix</keyword>
<protein>
    <submittedName>
        <fullName evidence="3">Uncharacterized protein</fullName>
    </submittedName>
</protein>
<gene>
    <name evidence="3" type="ORF">GCM10012284_62880</name>
</gene>
<reference evidence="3" key="2">
    <citation type="submission" date="2020-09" db="EMBL/GenBank/DDBJ databases">
        <authorList>
            <person name="Sun Q."/>
            <person name="Zhou Y."/>
        </authorList>
    </citation>
    <scope>NUCLEOTIDE SEQUENCE</scope>
    <source>
        <strain evidence="3">CGMCC 4.7299</strain>
    </source>
</reference>
<feature type="compositionally biased region" description="Basic and acidic residues" evidence="1">
    <location>
        <begin position="16"/>
        <end position="27"/>
    </location>
</feature>
<accession>A0A8J3C8G1</accession>
<evidence type="ECO:0000256" key="1">
    <source>
        <dbReference type="SAM" id="MobiDB-lite"/>
    </source>
</evidence>
<reference evidence="3" key="1">
    <citation type="journal article" date="2014" name="Int. J. Syst. Evol. Microbiol.">
        <title>Complete genome sequence of Corynebacterium casei LMG S-19264T (=DSM 44701T), isolated from a smear-ripened cheese.</title>
        <authorList>
            <consortium name="US DOE Joint Genome Institute (JGI-PGF)"/>
            <person name="Walter F."/>
            <person name="Albersmeier A."/>
            <person name="Kalinowski J."/>
            <person name="Ruckert C."/>
        </authorList>
    </citation>
    <scope>NUCLEOTIDE SEQUENCE</scope>
    <source>
        <strain evidence="3">CGMCC 4.7299</strain>
    </source>
</reference>
<dbReference type="EMBL" id="BMMX01000070">
    <property type="protein sequence ID" value="GGL19709.1"/>
    <property type="molecule type" value="Genomic_DNA"/>
</dbReference>
<evidence type="ECO:0000313" key="4">
    <source>
        <dbReference type="Proteomes" id="UP000656042"/>
    </source>
</evidence>
<keyword evidence="2" id="KW-0472">Membrane</keyword>
<evidence type="ECO:0000256" key="2">
    <source>
        <dbReference type="SAM" id="Phobius"/>
    </source>
</evidence>
<dbReference type="Proteomes" id="UP000656042">
    <property type="component" value="Unassembled WGS sequence"/>
</dbReference>
<keyword evidence="2" id="KW-0812">Transmembrane</keyword>
<dbReference type="AlphaFoldDB" id="A0A8J3C8G1"/>
<feature type="transmembrane region" description="Helical" evidence="2">
    <location>
        <begin position="35"/>
        <end position="57"/>
    </location>
</feature>
<proteinExistence type="predicted"/>
<feature type="region of interest" description="Disordered" evidence="1">
    <location>
        <begin position="1"/>
        <end position="30"/>
    </location>
</feature>
<sequence>MADRPIEVGTEPFSIDGEHADDRDESTPRSTRTRAIVVSCLLAAAVAGAATLGVTVWRVTGEKNTTLSAPDSVAGLRKNDTQQGRDTADYLRTALAAEVDLDSVVAAVYTDPAQADSSVLFFGGTALIWTPESDLDTAFSLVSDEQGAVNNVHTVAAGPLHGTMKCGVTASDGSTMPVCGWADHGSLALAMFPNRSVDDAAELLREIRSAAQTR</sequence>
<evidence type="ECO:0000313" key="3">
    <source>
        <dbReference type="EMBL" id="GGL19709.1"/>
    </source>
</evidence>
<organism evidence="3 4">
    <name type="scientific">Mangrovihabitans endophyticus</name>
    <dbReference type="NCBI Taxonomy" id="1751298"/>
    <lineage>
        <taxon>Bacteria</taxon>
        <taxon>Bacillati</taxon>
        <taxon>Actinomycetota</taxon>
        <taxon>Actinomycetes</taxon>
        <taxon>Micromonosporales</taxon>
        <taxon>Micromonosporaceae</taxon>
        <taxon>Mangrovihabitans</taxon>
    </lineage>
</organism>
<name>A0A8J3C8G1_9ACTN</name>